<dbReference type="InterPro" id="IPR000210">
    <property type="entry name" value="BTB/POZ_dom"/>
</dbReference>
<dbReference type="EnsemblPlants" id="AET7Gv21160400.4">
    <property type="protein sequence ID" value="AET7Gv21160400.4"/>
    <property type="gene ID" value="AET7Gv21160400"/>
</dbReference>
<dbReference type="InterPro" id="IPR002083">
    <property type="entry name" value="MATH/TRAF_dom"/>
</dbReference>
<dbReference type="EnsemblPlants" id="AET7Gv21160400.2">
    <property type="protein sequence ID" value="AET7Gv21160400.2"/>
    <property type="gene ID" value="AET7Gv21160400"/>
</dbReference>
<evidence type="ECO:0000313" key="5">
    <source>
        <dbReference type="Proteomes" id="UP000015105"/>
    </source>
</evidence>
<reference evidence="4" key="4">
    <citation type="submission" date="2019-03" db="UniProtKB">
        <authorList>
            <consortium name="EnsemblPlants"/>
        </authorList>
    </citation>
    <scope>IDENTIFICATION</scope>
</reference>
<dbReference type="SMART" id="SM00225">
    <property type="entry name" value="BTB"/>
    <property type="match status" value="1"/>
</dbReference>
<organism evidence="4 5">
    <name type="scientific">Aegilops tauschii subsp. strangulata</name>
    <name type="common">Goatgrass</name>
    <dbReference type="NCBI Taxonomy" id="200361"/>
    <lineage>
        <taxon>Eukaryota</taxon>
        <taxon>Viridiplantae</taxon>
        <taxon>Streptophyta</taxon>
        <taxon>Embryophyta</taxon>
        <taxon>Tracheophyta</taxon>
        <taxon>Spermatophyta</taxon>
        <taxon>Magnoliopsida</taxon>
        <taxon>Liliopsida</taxon>
        <taxon>Poales</taxon>
        <taxon>Poaceae</taxon>
        <taxon>BOP clade</taxon>
        <taxon>Pooideae</taxon>
        <taxon>Triticodae</taxon>
        <taxon>Triticeae</taxon>
        <taxon>Triticinae</taxon>
        <taxon>Aegilops</taxon>
    </lineage>
</organism>
<dbReference type="EnsemblPlants" id="AET7Gv21160400.5">
    <property type="protein sequence ID" value="AET7Gv21160400.5"/>
    <property type="gene ID" value="AET7Gv21160400"/>
</dbReference>
<dbReference type="SUPFAM" id="SSF49599">
    <property type="entry name" value="TRAF domain-like"/>
    <property type="match status" value="1"/>
</dbReference>
<reference evidence="4" key="5">
    <citation type="journal article" date="2021" name="G3 (Bethesda)">
        <title>Aegilops tauschii genome assembly Aet v5.0 features greater sequence contiguity and improved annotation.</title>
        <authorList>
            <person name="Wang L."/>
            <person name="Zhu T."/>
            <person name="Rodriguez J.C."/>
            <person name="Deal K.R."/>
            <person name="Dubcovsky J."/>
            <person name="McGuire P.E."/>
            <person name="Lux T."/>
            <person name="Spannagl M."/>
            <person name="Mayer K.F.X."/>
            <person name="Baldrich P."/>
            <person name="Meyers B.C."/>
            <person name="Huo N."/>
            <person name="Gu Y.Q."/>
            <person name="Zhou H."/>
            <person name="Devos K.M."/>
            <person name="Bennetzen J.L."/>
            <person name="Unver T."/>
            <person name="Budak H."/>
            <person name="Gulick P.J."/>
            <person name="Galiba G."/>
            <person name="Kalapos B."/>
            <person name="Nelson D.R."/>
            <person name="Li P."/>
            <person name="You F.M."/>
            <person name="Luo M.C."/>
            <person name="Dvorak J."/>
        </authorList>
    </citation>
    <scope>NUCLEOTIDE SEQUENCE [LARGE SCALE GENOMIC DNA]</scope>
    <source>
        <strain evidence="4">cv. AL8/78</strain>
    </source>
</reference>
<dbReference type="Gene3D" id="3.30.710.10">
    <property type="entry name" value="Potassium Channel Kv1.1, Chain A"/>
    <property type="match status" value="1"/>
</dbReference>
<sequence length="335" mass="37344">MGDNDCIKSRWNFDGYEWEFRVYPNCWGYSVAVELAFLSKPRRASVKRAFLRKARRGSVRVAVCCRLVDPAGTLEPSNEVCEQRVFSRPNDYIFKSFILRSKLAASGYLRGDSFTVQCTIDVLKELPATDPVKEVPVPSSNLHRHLAELLRSKTGADVTFLVCGKSFAAHKLILAARSPVFMAEFFGDMKENCARRVEIKDMQAAVFKSLLHFIYTDTVPEFDEKGKEVMVLAQHLLAAADRYDLDRLKLVCESKLSGGISVDTAATSLALAEQHNCPQLKAKCVQFIVRNREVLDAVLATEGYKYLAASCPSVLSDLLESSLRVGESTSTDAYS</sequence>
<evidence type="ECO:0000256" key="1">
    <source>
        <dbReference type="ARBA" id="ARBA00004906"/>
    </source>
</evidence>
<dbReference type="Gramene" id="AET7Gv21160400.5">
    <property type="protein sequence ID" value="AET7Gv21160400.5"/>
    <property type="gene ID" value="AET7Gv21160400"/>
</dbReference>
<dbReference type="PANTHER" id="PTHR26379">
    <property type="entry name" value="BTB/POZ AND MATH DOMAIN-CONTAINING PROTEIN 1"/>
    <property type="match status" value="1"/>
</dbReference>
<dbReference type="InterPro" id="IPR011333">
    <property type="entry name" value="SKP1/BTB/POZ_sf"/>
</dbReference>
<dbReference type="InterPro" id="IPR056423">
    <property type="entry name" value="BACK_BPM_SPOP"/>
</dbReference>
<comment type="pathway">
    <text evidence="1">Protein modification; protein ubiquitination.</text>
</comment>
<dbReference type="Gene3D" id="1.25.40.420">
    <property type="match status" value="1"/>
</dbReference>
<dbReference type="Gramene" id="AET7Gv21160400.2">
    <property type="protein sequence ID" value="AET7Gv21160400.2"/>
    <property type="gene ID" value="AET7Gv21160400"/>
</dbReference>
<dbReference type="STRING" id="200361.A0A453SZ56"/>
<protein>
    <recommendedName>
        <fullName evidence="3">BTB domain-containing protein</fullName>
    </recommendedName>
</protein>
<proteinExistence type="inferred from homology"/>
<evidence type="ECO:0000313" key="4">
    <source>
        <dbReference type="EnsemblPlants" id="AET7Gv21160400.3"/>
    </source>
</evidence>
<accession>A0A453SZ56</accession>
<dbReference type="Pfam" id="PF00651">
    <property type="entry name" value="BTB"/>
    <property type="match status" value="1"/>
</dbReference>
<reference evidence="4" key="3">
    <citation type="journal article" date="2017" name="Nature">
        <title>Genome sequence of the progenitor of the wheat D genome Aegilops tauschii.</title>
        <authorList>
            <person name="Luo M.C."/>
            <person name="Gu Y.Q."/>
            <person name="Puiu D."/>
            <person name="Wang H."/>
            <person name="Twardziok S.O."/>
            <person name="Deal K.R."/>
            <person name="Huo N."/>
            <person name="Zhu T."/>
            <person name="Wang L."/>
            <person name="Wang Y."/>
            <person name="McGuire P.E."/>
            <person name="Liu S."/>
            <person name="Long H."/>
            <person name="Ramasamy R.K."/>
            <person name="Rodriguez J.C."/>
            <person name="Van S.L."/>
            <person name="Yuan L."/>
            <person name="Wang Z."/>
            <person name="Xia Z."/>
            <person name="Xiao L."/>
            <person name="Anderson O.D."/>
            <person name="Ouyang S."/>
            <person name="Liang Y."/>
            <person name="Zimin A.V."/>
            <person name="Pertea G."/>
            <person name="Qi P."/>
            <person name="Bennetzen J.L."/>
            <person name="Dai X."/>
            <person name="Dawson M.W."/>
            <person name="Muller H.G."/>
            <person name="Kugler K."/>
            <person name="Rivarola-Duarte L."/>
            <person name="Spannagl M."/>
            <person name="Mayer K.F.X."/>
            <person name="Lu F.H."/>
            <person name="Bevan M.W."/>
            <person name="Leroy P."/>
            <person name="Li P."/>
            <person name="You F.M."/>
            <person name="Sun Q."/>
            <person name="Liu Z."/>
            <person name="Lyons E."/>
            <person name="Wicker T."/>
            <person name="Salzberg S.L."/>
            <person name="Devos K.M."/>
            <person name="Dvorak J."/>
        </authorList>
    </citation>
    <scope>NUCLEOTIDE SEQUENCE [LARGE SCALE GENOMIC DNA]</scope>
    <source>
        <strain evidence="4">cv. AL8/78</strain>
    </source>
</reference>
<dbReference type="EnsemblPlants" id="AET7Gv21160400.1">
    <property type="protein sequence ID" value="AET7Gv21160400.1"/>
    <property type="gene ID" value="AET7Gv21160400"/>
</dbReference>
<dbReference type="AlphaFoldDB" id="A0A453SZ56"/>
<dbReference type="InterPro" id="IPR008974">
    <property type="entry name" value="TRAF-like"/>
</dbReference>
<dbReference type="CDD" id="cd18280">
    <property type="entry name" value="BTB_POZ_BPM_plant"/>
    <property type="match status" value="1"/>
</dbReference>
<dbReference type="GO" id="GO:0016567">
    <property type="term" value="P:protein ubiquitination"/>
    <property type="evidence" value="ECO:0007669"/>
    <property type="project" value="InterPro"/>
</dbReference>
<comment type="similarity">
    <text evidence="2">Belongs to the Tdpoz family.</text>
</comment>
<dbReference type="Gramene" id="AET7Gv21160400.3">
    <property type="protein sequence ID" value="AET7Gv21160400.3"/>
    <property type="gene ID" value="AET7Gv21160400"/>
</dbReference>
<keyword evidence="5" id="KW-1185">Reference proteome</keyword>
<reference evidence="5" key="1">
    <citation type="journal article" date="2014" name="Science">
        <title>Ancient hybridizations among the ancestral genomes of bread wheat.</title>
        <authorList>
            <consortium name="International Wheat Genome Sequencing Consortium,"/>
            <person name="Marcussen T."/>
            <person name="Sandve S.R."/>
            <person name="Heier L."/>
            <person name="Spannagl M."/>
            <person name="Pfeifer M."/>
            <person name="Jakobsen K.S."/>
            <person name="Wulff B.B."/>
            <person name="Steuernagel B."/>
            <person name="Mayer K.F."/>
            <person name="Olsen O.A."/>
        </authorList>
    </citation>
    <scope>NUCLEOTIDE SEQUENCE [LARGE SCALE GENOMIC DNA]</scope>
    <source>
        <strain evidence="5">cv. AL8/78</strain>
    </source>
</reference>
<dbReference type="InterPro" id="IPR045005">
    <property type="entry name" value="BPM1-6"/>
</dbReference>
<dbReference type="CDD" id="cd00121">
    <property type="entry name" value="MATH"/>
    <property type="match status" value="1"/>
</dbReference>
<evidence type="ECO:0000259" key="3">
    <source>
        <dbReference type="PROSITE" id="PS50097"/>
    </source>
</evidence>
<dbReference type="EnsemblPlants" id="AET7Gv21160400.6">
    <property type="protein sequence ID" value="AET7Gv21160400.6"/>
    <property type="gene ID" value="AET7Gv21160400"/>
</dbReference>
<dbReference type="Pfam" id="PF24570">
    <property type="entry name" value="BACK_BPM_SPOP"/>
    <property type="match status" value="1"/>
</dbReference>
<dbReference type="PANTHER" id="PTHR26379:SF489">
    <property type="entry name" value="BTB DOMAIN-CONTAINING PROTEIN"/>
    <property type="match status" value="1"/>
</dbReference>
<name>A0A453SZ56_AEGTS</name>
<reference evidence="5" key="2">
    <citation type="journal article" date="2017" name="Nat. Plants">
        <title>The Aegilops tauschii genome reveals multiple impacts of transposons.</title>
        <authorList>
            <person name="Zhao G."/>
            <person name="Zou C."/>
            <person name="Li K."/>
            <person name="Wang K."/>
            <person name="Li T."/>
            <person name="Gao L."/>
            <person name="Zhang X."/>
            <person name="Wang H."/>
            <person name="Yang Z."/>
            <person name="Liu X."/>
            <person name="Jiang W."/>
            <person name="Mao L."/>
            <person name="Kong X."/>
            <person name="Jiao Y."/>
            <person name="Jia J."/>
        </authorList>
    </citation>
    <scope>NUCLEOTIDE SEQUENCE [LARGE SCALE GENOMIC DNA]</scope>
    <source>
        <strain evidence="5">cv. AL8/78</strain>
    </source>
</reference>
<dbReference type="PROSITE" id="PS50097">
    <property type="entry name" value="BTB"/>
    <property type="match status" value="1"/>
</dbReference>
<dbReference type="Gramene" id="AET7Gv21160400.1">
    <property type="protein sequence ID" value="AET7Gv21160400.1"/>
    <property type="gene ID" value="AET7Gv21160400"/>
</dbReference>
<dbReference type="Gramene" id="AET7Gv21160400.4">
    <property type="protein sequence ID" value="AET7Gv21160400.4"/>
    <property type="gene ID" value="AET7Gv21160400"/>
</dbReference>
<evidence type="ECO:0000256" key="2">
    <source>
        <dbReference type="ARBA" id="ARBA00010846"/>
    </source>
</evidence>
<dbReference type="SUPFAM" id="SSF54695">
    <property type="entry name" value="POZ domain"/>
    <property type="match status" value="1"/>
</dbReference>
<dbReference type="Proteomes" id="UP000015105">
    <property type="component" value="Chromosome 7D"/>
</dbReference>
<dbReference type="Gramene" id="AET7Gv21160400.6">
    <property type="protein sequence ID" value="AET7Gv21160400.6"/>
    <property type="gene ID" value="AET7Gv21160400"/>
</dbReference>
<feature type="domain" description="BTB" evidence="3">
    <location>
        <begin position="156"/>
        <end position="223"/>
    </location>
</feature>
<dbReference type="EnsemblPlants" id="AET7Gv21160400.3">
    <property type="protein sequence ID" value="AET7Gv21160400.3"/>
    <property type="gene ID" value="AET7Gv21160400"/>
</dbReference>
<dbReference type="Gene3D" id="2.60.210.10">
    <property type="entry name" value="Apoptosis, Tumor Necrosis Factor Receptor Associated Protein 2, Chain A"/>
    <property type="match status" value="1"/>
</dbReference>
<dbReference type="FunFam" id="3.30.710.10:FF:000159">
    <property type="entry name" value="Speckle-type POZ protein B"/>
    <property type="match status" value="1"/>
</dbReference>